<organism evidence="1">
    <name type="scientific">Arundo donax</name>
    <name type="common">Giant reed</name>
    <name type="synonym">Donax arundinaceus</name>
    <dbReference type="NCBI Taxonomy" id="35708"/>
    <lineage>
        <taxon>Eukaryota</taxon>
        <taxon>Viridiplantae</taxon>
        <taxon>Streptophyta</taxon>
        <taxon>Embryophyta</taxon>
        <taxon>Tracheophyta</taxon>
        <taxon>Spermatophyta</taxon>
        <taxon>Magnoliopsida</taxon>
        <taxon>Liliopsida</taxon>
        <taxon>Poales</taxon>
        <taxon>Poaceae</taxon>
        <taxon>PACMAD clade</taxon>
        <taxon>Arundinoideae</taxon>
        <taxon>Arundineae</taxon>
        <taxon>Arundo</taxon>
    </lineage>
</organism>
<reference evidence="1" key="1">
    <citation type="submission" date="2014-09" db="EMBL/GenBank/DDBJ databases">
        <authorList>
            <person name="Magalhaes I.L.F."/>
            <person name="Oliveira U."/>
            <person name="Santos F.R."/>
            <person name="Vidigal T.H.D.A."/>
            <person name="Brescovit A.D."/>
            <person name="Santos A.J."/>
        </authorList>
    </citation>
    <scope>NUCLEOTIDE SEQUENCE</scope>
    <source>
        <tissue evidence="1">Shoot tissue taken approximately 20 cm above the soil surface</tissue>
    </source>
</reference>
<accession>A0A0A8Z2M3</accession>
<sequence length="26" mass="3117">MKLEETLRKISNLFNSKPRFPKSHKS</sequence>
<reference evidence="1" key="2">
    <citation type="journal article" date="2015" name="Data Brief">
        <title>Shoot transcriptome of the giant reed, Arundo donax.</title>
        <authorList>
            <person name="Barrero R.A."/>
            <person name="Guerrero F.D."/>
            <person name="Moolhuijzen P."/>
            <person name="Goolsby J.A."/>
            <person name="Tidwell J."/>
            <person name="Bellgard S.E."/>
            <person name="Bellgard M.I."/>
        </authorList>
    </citation>
    <scope>NUCLEOTIDE SEQUENCE</scope>
    <source>
        <tissue evidence="1">Shoot tissue taken approximately 20 cm above the soil surface</tissue>
    </source>
</reference>
<dbReference type="EMBL" id="GBRH01266880">
    <property type="protein sequence ID" value="JAD31015.1"/>
    <property type="molecule type" value="Transcribed_RNA"/>
</dbReference>
<proteinExistence type="predicted"/>
<name>A0A0A8Z2M3_ARUDO</name>
<dbReference type="AlphaFoldDB" id="A0A0A8Z2M3"/>
<evidence type="ECO:0000313" key="1">
    <source>
        <dbReference type="EMBL" id="JAD31015.1"/>
    </source>
</evidence>
<protein>
    <submittedName>
        <fullName evidence="1">Uncharacterized protein</fullName>
    </submittedName>
</protein>